<feature type="compositionally biased region" description="Pro residues" evidence="1">
    <location>
        <begin position="394"/>
        <end position="408"/>
    </location>
</feature>
<evidence type="ECO:0000256" key="1">
    <source>
        <dbReference type="SAM" id="MobiDB-lite"/>
    </source>
</evidence>
<proteinExistence type="predicted"/>
<dbReference type="GeneID" id="68317863"/>
<dbReference type="KEGG" id="fmu:J7337_010007"/>
<dbReference type="Proteomes" id="UP000827133">
    <property type="component" value="Unassembled WGS sequence"/>
</dbReference>
<protein>
    <submittedName>
        <fullName evidence="2">Uncharacterized protein</fullName>
    </submittedName>
</protein>
<feature type="region of interest" description="Disordered" evidence="1">
    <location>
        <begin position="373"/>
        <end position="425"/>
    </location>
</feature>
<dbReference type="AlphaFoldDB" id="A0A9P8IMS2"/>
<name>A0A9P8IMS2_9HYPO</name>
<sequence length="425" mass="47245">MPRPKTDQEIQKTWTPLQWKFMYWYDANTAAICECSAPGAAWNAFDKLVAKFFPDKKDQQAFDVWADEWLDRHAQRLMYKPGPKEFIAQVMATNFTDNQATSELLKTIAFNDMPWVPIGRSKYGGVSTYYAFKPKADYLRPDLVVPGPDVVGDYILAMKLESKTRSSSGLAPASTLSNLFNSSSESTSIGETAYLRERASTATTFPPSIFSPTKENPNKASDKDGYLVFAQIGTLYVYGGKYFDANPKNMPKINEGPWWLNGFAVVVQLSNKGQPGAVYVVYNDAPSKKVKYKEYDGPDEELLTDLDGAAANHVPGKLHPKMKVQFTVAKIAESMNNLGNLMNVFNFEKVATEKRPIQSTRIVTNKNKEKFILHANPLPKQPPTAGGPASPTRGPVPPSRGPNTPPRGPNTLPRDSNSPTPTWRY</sequence>
<evidence type="ECO:0000313" key="2">
    <source>
        <dbReference type="EMBL" id="KAG9499189.1"/>
    </source>
</evidence>
<comment type="caution">
    <text evidence="2">The sequence shown here is derived from an EMBL/GenBank/DDBJ whole genome shotgun (WGS) entry which is preliminary data.</text>
</comment>
<feature type="compositionally biased region" description="Polar residues" evidence="1">
    <location>
        <begin position="413"/>
        <end position="425"/>
    </location>
</feature>
<keyword evidence="3" id="KW-1185">Reference proteome</keyword>
<accession>A0A9P8IMS2</accession>
<organism evidence="2 3">
    <name type="scientific">Fusarium musae</name>
    <dbReference type="NCBI Taxonomy" id="1042133"/>
    <lineage>
        <taxon>Eukaryota</taxon>
        <taxon>Fungi</taxon>
        <taxon>Dikarya</taxon>
        <taxon>Ascomycota</taxon>
        <taxon>Pezizomycotina</taxon>
        <taxon>Sordariomycetes</taxon>
        <taxon>Hypocreomycetidae</taxon>
        <taxon>Hypocreales</taxon>
        <taxon>Nectriaceae</taxon>
        <taxon>Fusarium</taxon>
    </lineage>
</organism>
<dbReference type="RefSeq" id="XP_044678189.1">
    <property type="nucleotide sequence ID" value="XM_044827595.1"/>
</dbReference>
<gene>
    <name evidence="2" type="ORF">J7337_010007</name>
</gene>
<reference evidence="2" key="1">
    <citation type="journal article" date="2021" name="Mol. Plant Microbe Interact.">
        <title>Telomere to telomere genome assembly of Fusarium musae F31, causal agent of crown rot disease of banana.</title>
        <authorList>
            <person name="Degradi L."/>
            <person name="Tava V."/>
            <person name="Kunova A."/>
            <person name="Cortesi P."/>
            <person name="Saracchi M."/>
            <person name="Pasquali M."/>
        </authorList>
    </citation>
    <scope>NUCLEOTIDE SEQUENCE</scope>
    <source>
        <strain evidence="2">F31</strain>
    </source>
</reference>
<evidence type="ECO:0000313" key="3">
    <source>
        <dbReference type="Proteomes" id="UP000827133"/>
    </source>
</evidence>
<dbReference type="EMBL" id="JAHBCI010000007">
    <property type="protein sequence ID" value="KAG9499189.1"/>
    <property type="molecule type" value="Genomic_DNA"/>
</dbReference>